<proteinExistence type="predicted"/>
<evidence type="ECO:0008006" key="3">
    <source>
        <dbReference type="Google" id="ProtNLM"/>
    </source>
</evidence>
<accession>A0A830DDX1</accession>
<evidence type="ECO:0000313" key="1">
    <source>
        <dbReference type="EMBL" id="GFQ05116.1"/>
    </source>
</evidence>
<dbReference type="AlphaFoldDB" id="A0A830DDX1"/>
<protein>
    <recommendedName>
        <fullName evidence="3">DDE Tnp4 domain-containing protein</fullName>
    </recommendedName>
</protein>
<dbReference type="Proteomes" id="UP000653305">
    <property type="component" value="Unassembled WGS sequence"/>
</dbReference>
<sequence>FNQASLRSCIERAFGILKERWKILAKLSKYSLQDQKRLICAAFALHNYIRRIKVPDTSFMIIDKDPDFIPPEVLTNVDYNPMQEVHCMNTNHMTKV</sequence>
<gene>
    <name evidence="1" type="ORF">PHJA_002655700</name>
</gene>
<comment type="caution">
    <text evidence="1">The sequence shown here is derived from an EMBL/GenBank/DDBJ whole genome shotgun (WGS) entry which is preliminary data.</text>
</comment>
<organism evidence="1 2">
    <name type="scientific">Phtheirospermum japonicum</name>
    <dbReference type="NCBI Taxonomy" id="374723"/>
    <lineage>
        <taxon>Eukaryota</taxon>
        <taxon>Viridiplantae</taxon>
        <taxon>Streptophyta</taxon>
        <taxon>Embryophyta</taxon>
        <taxon>Tracheophyta</taxon>
        <taxon>Spermatophyta</taxon>
        <taxon>Magnoliopsida</taxon>
        <taxon>eudicotyledons</taxon>
        <taxon>Gunneridae</taxon>
        <taxon>Pentapetalae</taxon>
        <taxon>asterids</taxon>
        <taxon>lamiids</taxon>
        <taxon>Lamiales</taxon>
        <taxon>Orobanchaceae</taxon>
        <taxon>Orobanchaceae incertae sedis</taxon>
        <taxon>Phtheirospermum</taxon>
    </lineage>
</organism>
<dbReference type="OrthoDB" id="1713174at2759"/>
<name>A0A830DDX1_9LAMI</name>
<keyword evidence="2" id="KW-1185">Reference proteome</keyword>
<reference evidence="1" key="1">
    <citation type="submission" date="2020-07" db="EMBL/GenBank/DDBJ databases">
        <title>Ethylene signaling mediates host invasion by parasitic plants.</title>
        <authorList>
            <person name="Yoshida S."/>
        </authorList>
    </citation>
    <scope>NUCLEOTIDE SEQUENCE</scope>
    <source>
        <strain evidence="1">Okayama</strain>
    </source>
</reference>
<feature type="non-terminal residue" evidence="1">
    <location>
        <position position="1"/>
    </location>
</feature>
<evidence type="ECO:0000313" key="2">
    <source>
        <dbReference type="Proteomes" id="UP000653305"/>
    </source>
</evidence>
<dbReference type="EMBL" id="BMAC01001017">
    <property type="protein sequence ID" value="GFQ05116.1"/>
    <property type="molecule type" value="Genomic_DNA"/>
</dbReference>